<name>A0A0V0S442_9BILA</name>
<keyword evidence="2" id="KW-1185">Reference proteome</keyword>
<gene>
    <name evidence="1" type="ORF">T07_678</name>
</gene>
<dbReference type="AlphaFoldDB" id="A0A0V0S442"/>
<sequence length="112" mass="12270">MNIVQTSRRAANLSLCSWDALVLDCSNVQNLNKLLNLVSAISHIDPHFENGSRHLDSRQLLEILLGFMIVSATFVAQAQTHLDVNDSPTEASEVSYDVSSVADVEEVIRSSS</sequence>
<reference evidence="1 2" key="1">
    <citation type="submission" date="2015-01" db="EMBL/GenBank/DDBJ databases">
        <title>Evolution of Trichinella species and genotypes.</title>
        <authorList>
            <person name="Korhonen P.K."/>
            <person name="Edoardo P."/>
            <person name="Giuseppe L.R."/>
            <person name="Gasser R.B."/>
        </authorList>
    </citation>
    <scope>NUCLEOTIDE SEQUENCE [LARGE SCALE GENOMIC DNA]</scope>
    <source>
        <strain evidence="1">ISS37</strain>
    </source>
</reference>
<evidence type="ECO:0000313" key="1">
    <source>
        <dbReference type="EMBL" id="KRX21518.1"/>
    </source>
</evidence>
<dbReference type="EMBL" id="JYDL01000039">
    <property type="protein sequence ID" value="KRX21518.1"/>
    <property type="molecule type" value="Genomic_DNA"/>
</dbReference>
<proteinExistence type="predicted"/>
<evidence type="ECO:0000313" key="2">
    <source>
        <dbReference type="Proteomes" id="UP000054630"/>
    </source>
</evidence>
<organism evidence="1 2">
    <name type="scientific">Trichinella nelsoni</name>
    <dbReference type="NCBI Taxonomy" id="6336"/>
    <lineage>
        <taxon>Eukaryota</taxon>
        <taxon>Metazoa</taxon>
        <taxon>Ecdysozoa</taxon>
        <taxon>Nematoda</taxon>
        <taxon>Enoplea</taxon>
        <taxon>Dorylaimia</taxon>
        <taxon>Trichinellida</taxon>
        <taxon>Trichinellidae</taxon>
        <taxon>Trichinella</taxon>
    </lineage>
</organism>
<dbReference type="OrthoDB" id="10424630at2759"/>
<accession>A0A0V0S442</accession>
<comment type="caution">
    <text evidence="1">The sequence shown here is derived from an EMBL/GenBank/DDBJ whole genome shotgun (WGS) entry which is preliminary data.</text>
</comment>
<protein>
    <submittedName>
        <fullName evidence="1">Uncharacterized protein</fullName>
    </submittedName>
</protein>
<dbReference type="Proteomes" id="UP000054630">
    <property type="component" value="Unassembled WGS sequence"/>
</dbReference>